<proteinExistence type="predicted"/>
<name>A0ABN1L6F9_9GAMM</name>
<reference evidence="2 3" key="1">
    <citation type="journal article" date="2019" name="Int. J. Syst. Evol. Microbiol.">
        <title>The Global Catalogue of Microorganisms (GCM) 10K type strain sequencing project: providing services to taxonomists for standard genome sequencing and annotation.</title>
        <authorList>
            <consortium name="The Broad Institute Genomics Platform"/>
            <consortium name="The Broad Institute Genome Sequencing Center for Infectious Disease"/>
            <person name="Wu L."/>
            <person name="Ma J."/>
        </authorList>
    </citation>
    <scope>NUCLEOTIDE SEQUENCE [LARGE SCALE GENOMIC DNA]</scope>
    <source>
        <strain evidence="2 3">JCM 15608</strain>
    </source>
</reference>
<dbReference type="Pfam" id="PF12514">
    <property type="entry name" value="DUF3718"/>
    <property type="match status" value="1"/>
</dbReference>
<keyword evidence="1" id="KW-0732">Signal</keyword>
<organism evidence="2 3">
    <name type="scientific">Colwellia asteriadis</name>
    <dbReference type="NCBI Taxonomy" id="517723"/>
    <lineage>
        <taxon>Bacteria</taxon>
        <taxon>Pseudomonadati</taxon>
        <taxon>Pseudomonadota</taxon>
        <taxon>Gammaproteobacteria</taxon>
        <taxon>Alteromonadales</taxon>
        <taxon>Colwelliaceae</taxon>
        <taxon>Colwellia</taxon>
    </lineage>
</organism>
<sequence>MKTITLLSVAVITASLMSAPAQATSMSLRICEYVQANDKSRLRSFLKENKLKIRNIYDGLECNGDNLLIFAAKSNALEVGEFIIGKLPAKTVKPEIENLAKYSAHLSEEAKER</sequence>
<feature type="chain" id="PRO_5045469939" description="DUF3718 domain-containing protein" evidence="1">
    <location>
        <begin position="24"/>
        <end position="113"/>
    </location>
</feature>
<accession>A0ABN1L6F9</accession>
<evidence type="ECO:0000256" key="1">
    <source>
        <dbReference type="SAM" id="SignalP"/>
    </source>
</evidence>
<evidence type="ECO:0000313" key="2">
    <source>
        <dbReference type="EMBL" id="GAA0816469.1"/>
    </source>
</evidence>
<evidence type="ECO:0000313" key="3">
    <source>
        <dbReference type="Proteomes" id="UP001500021"/>
    </source>
</evidence>
<dbReference type="InterPro" id="IPR022193">
    <property type="entry name" value="DUF3718"/>
</dbReference>
<dbReference type="RefSeq" id="WP_215980600.1">
    <property type="nucleotide sequence ID" value="NZ_BAAAFA010000005.1"/>
</dbReference>
<comment type="caution">
    <text evidence="2">The sequence shown here is derived from an EMBL/GenBank/DDBJ whole genome shotgun (WGS) entry which is preliminary data.</text>
</comment>
<feature type="signal peptide" evidence="1">
    <location>
        <begin position="1"/>
        <end position="23"/>
    </location>
</feature>
<keyword evidence="3" id="KW-1185">Reference proteome</keyword>
<dbReference type="EMBL" id="BAAAFA010000005">
    <property type="protein sequence ID" value="GAA0816469.1"/>
    <property type="molecule type" value="Genomic_DNA"/>
</dbReference>
<dbReference type="Proteomes" id="UP001500021">
    <property type="component" value="Unassembled WGS sequence"/>
</dbReference>
<gene>
    <name evidence="2" type="ORF">GCM10009111_16290</name>
</gene>
<evidence type="ECO:0008006" key="4">
    <source>
        <dbReference type="Google" id="ProtNLM"/>
    </source>
</evidence>
<protein>
    <recommendedName>
        <fullName evidence="4">DUF3718 domain-containing protein</fullName>
    </recommendedName>
</protein>